<sequence length="121" mass="13721">MLKKVVEGKPDDWDKLLPSVLFAYREVPNTSTGYAPFKLMFGRKVRGSTDVLAGSIAGADNRSEEYIFVQDYVRQLQEDIKTACEIASKNAEQISLASVQRFKLNSTLSQMELMYLFCLKK</sequence>
<reference evidence="1 2" key="1">
    <citation type="journal article" date="2021" name="Elife">
        <title>Chloroplast acquisition without the gene transfer in kleptoplastic sea slugs, Plakobranchus ocellatus.</title>
        <authorList>
            <person name="Maeda T."/>
            <person name="Takahashi S."/>
            <person name="Yoshida T."/>
            <person name="Shimamura S."/>
            <person name="Takaki Y."/>
            <person name="Nagai Y."/>
            <person name="Toyoda A."/>
            <person name="Suzuki Y."/>
            <person name="Arimoto A."/>
            <person name="Ishii H."/>
            <person name="Satoh N."/>
            <person name="Nishiyama T."/>
            <person name="Hasebe M."/>
            <person name="Maruyama T."/>
            <person name="Minagawa J."/>
            <person name="Obokata J."/>
            <person name="Shigenobu S."/>
        </authorList>
    </citation>
    <scope>NUCLEOTIDE SEQUENCE [LARGE SCALE GENOMIC DNA]</scope>
</reference>
<dbReference type="GO" id="GO:0003676">
    <property type="term" value="F:nucleic acid binding"/>
    <property type="evidence" value="ECO:0007669"/>
    <property type="project" value="InterPro"/>
</dbReference>
<protein>
    <submittedName>
        <fullName evidence="1">Integrase core domain</fullName>
    </submittedName>
</protein>
<evidence type="ECO:0000313" key="1">
    <source>
        <dbReference type="EMBL" id="GFO11371.1"/>
    </source>
</evidence>
<dbReference type="InterPro" id="IPR050951">
    <property type="entry name" value="Retrovirus_Pol_polyprotein"/>
</dbReference>
<name>A0AAV4AXW2_9GAST</name>
<proteinExistence type="predicted"/>
<dbReference type="InterPro" id="IPR036397">
    <property type="entry name" value="RNaseH_sf"/>
</dbReference>
<dbReference type="PANTHER" id="PTHR37984">
    <property type="entry name" value="PROTEIN CBG26694"/>
    <property type="match status" value="1"/>
</dbReference>
<gene>
    <name evidence="1" type="ORF">PoB_003787600</name>
</gene>
<dbReference type="Gene3D" id="3.30.420.10">
    <property type="entry name" value="Ribonuclease H-like superfamily/Ribonuclease H"/>
    <property type="match status" value="1"/>
</dbReference>
<organism evidence="1 2">
    <name type="scientific">Plakobranchus ocellatus</name>
    <dbReference type="NCBI Taxonomy" id="259542"/>
    <lineage>
        <taxon>Eukaryota</taxon>
        <taxon>Metazoa</taxon>
        <taxon>Spiralia</taxon>
        <taxon>Lophotrochozoa</taxon>
        <taxon>Mollusca</taxon>
        <taxon>Gastropoda</taxon>
        <taxon>Heterobranchia</taxon>
        <taxon>Euthyneura</taxon>
        <taxon>Panpulmonata</taxon>
        <taxon>Sacoglossa</taxon>
        <taxon>Placobranchoidea</taxon>
        <taxon>Plakobranchidae</taxon>
        <taxon>Plakobranchus</taxon>
    </lineage>
</organism>
<dbReference type="PANTHER" id="PTHR37984:SF15">
    <property type="entry name" value="INTEGRASE CATALYTIC DOMAIN-CONTAINING PROTEIN"/>
    <property type="match status" value="1"/>
</dbReference>
<dbReference type="AlphaFoldDB" id="A0AAV4AXW2"/>
<dbReference type="Proteomes" id="UP000735302">
    <property type="component" value="Unassembled WGS sequence"/>
</dbReference>
<evidence type="ECO:0000313" key="2">
    <source>
        <dbReference type="Proteomes" id="UP000735302"/>
    </source>
</evidence>
<keyword evidence="2" id="KW-1185">Reference proteome</keyword>
<comment type="caution">
    <text evidence="1">The sequence shown here is derived from an EMBL/GenBank/DDBJ whole genome shotgun (WGS) entry which is preliminary data.</text>
</comment>
<dbReference type="EMBL" id="BLXT01004280">
    <property type="protein sequence ID" value="GFO11371.1"/>
    <property type="molecule type" value="Genomic_DNA"/>
</dbReference>
<accession>A0AAV4AXW2</accession>